<feature type="compositionally biased region" description="Polar residues" evidence="4">
    <location>
        <begin position="65"/>
        <end position="79"/>
    </location>
</feature>
<feature type="compositionally biased region" description="Pro residues" evidence="4">
    <location>
        <begin position="193"/>
        <end position="203"/>
    </location>
</feature>
<feature type="compositionally biased region" description="Polar residues" evidence="4">
    <location>
        <begin position="1214"/>
        <end position="1240"/>
    </location>
</feature>
<feature type="compositionally biased region" description="Low complexity" evidence="4">
    <location>
        <begin position="80"/>
        <end position="97"/>
    </location>
</feature>
<evidence type="ECO:0000313" key="7">
    <source>
        <dbReference type="Proteomes" id="UP001556367"/>
    </source>
</evidence>
<comment type="caution">
    <text evidence="6">The sequence shown here is derived from an EMBL/GenBank/DDBJ whole genome shotgun (WGS) entry which is preliminary data.</text>
</comment>
<feature type="compositionally biased region" description="Basic and acidic residues" evidence="4">
    <location>
        <begin position="639"/>
        <end position="660"/>
    </location>
</feature>
<protein>
    <recommendedName>
        <fullName evidence="5">Protein kinase domain-containing protein</fullName>
    </recommendedName>
</protein>
<feature type="compositionally biased region" description="Low complexity" evidence="4">
    <location>
        <begin position="549"/>
        <end position="561"/>
    </location>
</feature>
<organism evidence="6 7">
    <name type="scientific">Hohenbuehelia grisea</name>
    <dbReference type="NCBI Taxonomy" id="104357"/>
    <lineage>
        <taxon>Eukaryota</taxon>
        <taxon>Fungi</taxon>
        <taxon>Dikarya</taxon>
        <taxon>Basidiomycota</taxon>
        <taxon>Agaricomycotina</taxon>
        <taxon>Agaricomycetes</taxon>
        <taxon>Agaricomycetidae</taxon>
        <taxon>Agaricales</taxon>
        <taxon>Pleurotineae</taxon>
        <taxon>Pleurotaceae</taxon>
        <taxon>Hohenbuehelia</taxon>
    </lineage>
</organism>
<proteinExistence type="inferred from homology"/>
<keyword evidence="7" id="KW-1185">Reference proteome</keyword>
<feature type="compositionally biased region" description="Polar residues" evidence="4">
    <location>
        <begin position="973"/>
        <end position="984"/>
    </location>
</feature>
<evidence type="ECO:0000256" key="3">
    <source>
        <dbReference type="ARBA" id="ARBA00022840"/>
    </source>
</evidence>
<dbReference type="InterPro" id="IPR000719">
    <property type="entry name" value="Prot_kinase_dom"/>
</dbReference>
<feature type="region of interest" description="Disordered" evidence="4">
    <location>
        <begin position="1170"/>
        <end position="1299"/>
    </location>
</feature>
<dbReference type="Proteomes" id="UP001556367">
    <property type="component" value="Unassembled WGS sequence"/>
</dbReference>
<feature type="region of interest" description="Disordered" evidence="4">
    <location>
        <begin position="1012"/>
        <end position="1031"/>
    </location>
</feature>
<dbReference type="PANTHER" id="PTHR45832:SF22">
    <property type="entry name" value="SERINE_THREONINE-PROTEIN KINASE SAMKA-RELATED"/>
    <property type="match status" value="1"/>
</dbReference>
<feature type="compositionally biased region" description="Low complexity" evidence="4">
    <location>
        <begin position="854"/>
        <end position="881"/>
    </location>
</feature>
<feature type="compositionally biased region" description="Polar residues" evidence="4">
    <location>
        <begin position="121"/>
        <end position="132"/>
    </location>
</feature>
<feature type="region of interest" description="Disordered" evidence="4">
    <location>
        <begin position="1131"/>
        <end position="1150"/>
    </location>
</feature>
<feature type="region of interest" description="Disordered" evidence="4">
    <location>
        <begin position="1058"/>
        <end position="1101"/>
    </location>
</feature>
<dbReference type="SUPFAM" id="SSF56112">
    <property type="entry name" value="Protein kinase-like (PK-like)"/>
    <property type="match status" value="1"/>
</dbReference>
<feature type="compositionally biased region" description="Pro residues" evidence="4">
    <location>
        <begin position="532"/>
        <end position="541"/>
    </location>
</feature>
<dbReference type="InterPro" id="IPR011009">
    <property type="entry name" value="Kinase-like_dom_sf"/>
</dbReference>
<evidence type="ECO:0000256" key="4">
    <source>
        <dbReference type="SAM" id="MobiDB-lite"/>
    </source>
</evidence>
<feature type="compositionally biased region" description="Low complexity" evidence="4">
    <location>
        <begin position="1"/>
        <end position="16"/>
    </location>
</feature>
<feature type="compositionally biased region" description="Polar residues" evidence="4">
    <location>
        <begin position="1274"/>
        <end position="1297"/>
    </location>
</feature>
<feature type="compositionally biased region" description="Polar residues" evidence="4">
    <location>
        <begin position="46"/>
        <end position="55"/>
    </location>
</feature>
<feature type="region of interest" description="Disordered" evidence="4">
    <location>
        <begin position="113"/>
        <end position="132"/>
    </location>
</feature>
<evidence type="ECO:0000256" key="2">
    <source>
        <dbReference type="ARBA" id="ARBA00022741"/>
    </source>
</evidence>
<feature type="region of interest" description="Disordered" evidence="4">
    <location>
        <begin position="476"/>
        <end position="749"/>
    </location>
</feature>
<feature type="region of interest" description="Disordered" evidence="4">
    <location>
        <begin position="911"/>
        <end position="1005"/>
    </location>
</feature>
<feature type="compositionally biased region" description="Low complexity" evidence="4">
    <location>
        <begin position="204"/>
        <end position="253"/>
    </location>
</feature>
<dbReference type="Gene3D" id="1.10.510.10">
    <property type="entry name" value="Transferase(Phosphotransferase) domain 1"/>
    <property type="match status" value="1"/>
</dbReference>
<feature type="compositionally biased region" description="Low complexity" evidence="4">
    <location>
        <begin position="493"/>
        <end position="508"/>
    </location>
</feature>
<feature type="compositionally biased region" description="Basic and acidic residues" evidence="4">
    <location>
        <begin position="831"/>
        <end position="846"/>
    </location>
</feature>
<feature type="compositionally biased region" description="Gly residues" evidence="4">
    <location>
        <begin position="912"/>
        <end position="928"/>
    </location>
</feature>
<dbReference type="PROSITE" id="PS50011">
    <property type="entry name" value="PROTEIN_KINASE_DOM"/>
    <property type="match status" value="1"/>
</dbReference>
<dbReference type="SMART" id="SM00219">
    <property type="entry name" value="TyrKc"/>
    <property type="match status" value="1"/>
</dbReference>
<feature type="compositionally biased region" description="Low complexity" evidence="4">
    <location>
        <begin position="1196"/>
        <end position="1213"/>
    </location>
</feature>
<feature type="compositionally biased region" description="Low complexity" evidence="4">
    <location>
        <begin position="668"/>
        <end position="682"/>
    </location>
</feature>
<evidence type="ECO:0000256" key="1">
    <source>
        <dbReference type="ARBA" id="ARBA00008874"/>
    </source>
</evidence>
<sequence>MSSQASTSTATRFSSFNLFKAPSTNANDDEASSPPPPPPKDRTYLSPPQSLGSNSKNRRDFDSDNGYTTNKAASATVNTKSSYSKSSEAAGSSSPGSRFYSPKVASQLSAPLLSPSANSSVTNLGASSLGATYTHPSASAVSLVSQVSISASVSGSVSGDVHGGSANGAEKPTKAPKSSGFLRGIMGSKRPVSPNPNPSPELPSPSYSASNSGSNPTTYSSGSIASHGSGSGGVSISPDPGASSAPSVRSVRSMKSMGALKNNVDDASRRARSRLRAAVGFLGGSQRAKDKSPVPSLPQRSDTASTSRSGETFLDMDTIRGSLRGRSGSGSAAASPGPDTSMSSGYVDVNGAYAGGSSAYSQQADSSSDGDGGISTPWNFQVRSLSIILKSPSLMALVLHDCLHYSPPISDFATLCDNQSIAHEQHNVHVDEGLLGLPPSWATQLAEAGYSEEEIIALAARRRQQIGAVNLIKPVPRSTSLRNPSGNGHNRLDSAATGGVSVSSSSTRESSEDRTTSPQPLSQPLLTNYTYPQPPPPPPSLPAHMLQHSSSRGSSVSSAQSRANTPDLPPPQPLNLATNRAGSPRSKPLAPPPIFETPPSTPPRRNGPGANQLFVMNASPGSPPPAYVPGIAGQGYLADQKEKEEDAAGRKTAGKDDRVAKVQRQRQASNASAASSSASGNADNDDENVNLAWAIERKRPRAGSSRDTDPKANVDSTSSNTRFADDVKKTDASARPTSPSAKRRSKRFTALPPRLSLKVDIGGGDDLSSWSEAIISAIPTTAEEDDFKADRAALATGASSTIMASAKRASKVIVPGGRAEPPRKASSNSSRWEREQERVIRERNSQKADPAAKPSLRSPPESSRPSAGSGSSGSILAVSPSPISPIPSPNSIGTLDSTRAVILEEIMHLMRPGGGNGNGSAGSGGSGGLAMRHEEPALSDVESPTLPTNSANAPSSLDDTVKVRVSVFGQEDGNGTPSIIQSQPDAERARSPSQDLAVDDNQDSSRLSAYLAESADGEKRDANRDSNMSTMSTATVTNATIVRTASAVANVKVIAPRANSPGSIAAPSSGATSPTSSAASHSSSGASSSATMSPKGAGKRGELTIGPAALVTGANNSLHLPITPSPTLSDVYGGIAASPPDSGNKPETKHKPFATSISVAERVAAFGGGKSPLLSPSSTSPSSAGVQAEGHVHPASPQSSHFGSSEESSWSGGTRPSSAMSQEQQTPTTDAGETSPTATYNFKPLPQPGAQVRDVNRPPALESSKLAVGMPSASGASLSPSTARGSQPNTPSSSGSIPLSPFQRYEGWLSKVVKPLEGFIDEAVDPRDFYLDMQEIAEGENGSVFSAHLVPSKKLNRLKLPPLVKARDVEELAKGQNTLVAMKVVPILPSGSPKLDDLKHELELLNGRWHENVLGMDAVYVDLVEDSLWIRMELMERSLADVVALVSDGLMLQERMIARFASDILLALQYLRTENIAHRDVRSDNLLLNSQGILKLGDFSNAIQLSSDDEERSDIVGVPYWQAPEVRNGPYRPFKVDVWSLGATVWEMAQSEPPFASNQKLAARWPPLSQPDLYSPSFHDFLRLCSEPASNRPEASDLIKKSFVQNACGRPVIIQLLSQCMAIESTLQEADDSEELA</sequence>
<feature type="compositionally biased region" description="Polar residues" evidence="4">
    <location>
        <begin position="298"/>
        <end position="310"/>
    </location>
</feature>
<gene>
    <name evidence="6" type="ORF">HGRIS_006699</name>
</gene>
<feature type="compositionally biased region" description="Low complexity" evidence="4">
    <location>
        <begin position="1171"/>
        <end position="1183"/>
    </location>
</feature>
<dbReference type="PANTHER" id="PTHR45832">
    <property type="entry name" value="SERINE/THREONINE-PROTEIN KINASE SAMKA-RELATED-RELATED"/>
    <property type="match status" value="1"/>
</dbReference>
<name>A0ABR3J9R0_9AGAR</name>
<feature type="compositionally biased region" description="Polar residues" evidence="4">
    <location>
        <begin position="477"/>
        <end position="488"/>
    </location>
</feature>
<dbReference type="Pfam" id="PF00069">
    <property type="entry name" value="Pkinase"/>
    <property type="match status" value="1"/>
</dbReference>
<keyword evidence="2" id="KW-0547">Nucleotide-binding</keyword>
<accession>A0ABR3J9R0</accession>
<keyword evidence="3" id="KW-0067">ATP-binding</keyword>
<feature type="compositionally biased region" description="Low complexity" evidence="4">
    <location>
        <begin position="320"/>
        <end position="338"/>
    </location>
</feature>
<feature type="domain" description="Protein kinase" evidence="5">
    <location>
        <begin position="1330"/>
        <end position="1604"/>
    </location>
</feature>
<evidence type="ECO:0000313" key="6">
    <source>
        <dbReference type="EMBL" id="KAL0952426.1"/>
    </source>
</evidence>
<evidence type="ECO:0000259" key="5">
    <source>
        <dbReference type="PROSITE" id="PS50011"/>
    </source>
</evidence>
<feature type="compositionally biased region" description="Pro residues" evidence="4">
    <location>
        <begin position="589"/>
        <end position="602"/>
    </location>
</feature>
<feature type="region of interest" description="Disordered" evidence="4">
    <location>
        <begin position="1"/>
        <end position="108"/>
    </location>
</feature>
<feature type="region of interest" description="Disordered" evidence="4">
    <location>
        <begin position="813"/>
        <end position="893"/>
    </location>
</feature>
<feature type="compositionally biased region" description="Basic and acidic residues" evidence="4">
    <location>
        <begin position="723"/>
        <end position="732"/>
    </location>
</feature>
<feature type="compositionally biased region" description="Polar residues" evidence="4">
    <location>
        <begin position="945"/>
        <end position="958"/>
    </location>
</feature>
<dbReference type="InterPro" id="IPR020635">
    <property type="entry name" value="Tyr_kinase_cat_dom"/>
</dbReference>
<feature type="region of interest" description="Disordered" evidence="4">
    <location>
        <begin position="152"/>
        <end position="346"/>
    </location>
</feature>
<comment type="similarity">
    <text evidence="1">Belongs to the protein kinase superfamily. STE Ser/Thr protein kinase family. STE20 subfamily.</text>
</comment>
<dbReference type="InterPro" id="IPR051931">
    <property type="entry name" value="PAK3-like"/>
</dbReference>
<dbReference type="EMBL" id="JASNQZ010000010">
    <property type="protein sequence ID" value="KAL0952426.1"/>
    <property type="molecule type" value="Genomic_DNA"/>
</dbReference>
<feature type="compositionally biased region" description="Low complexity" evidence="4">
    <location>
        <begin position="1060"/>
        <end position="1093"/>
    </location>
</feature>
<reference evidence="7" key="1">
    <citation type="submission" date="2024-06" db="EMBL/GenBank/DDBJ databases">
        <title>Multi-omics analyses provide insights into the biosynthesis of the anticancer antibiotic pleurotin in Hohenbuehelia grisea.</title>
        <authorList>
            <person name="Weaver J.A."/>
            <person name="Alberti F."/>
        </authorList>
    </citation>
    <scope>NUCLEOTIDE SEQUENCE [LARGE SCALE GENOMIC DNA]</scope>
    <source>
        <strain evidence="7">T-177</strain>
    </source>
</reference>